<dbReference type="Pfam" id="PF13203">
    <property type="entry name" value="DUF2201_N"/>
    <property type="match status" value="1"/>
</dbReference>
<evidence type="ECO:0000313" key="1">
    <source>
        <dbReference type="EMBL" id="ALV04698.1"/>
    </source>
</evidence>
<accession>A0A0U3MK23</accession>
<name>A0A0U3MK23_9BURK</name>
<dbReference type="PANTHER" id="PTHR38730:SF1">
    <property type="entry name" value="SLL7028 PROTEIN"/>
    <property type="match status" value="1"/>
</dbReference>
<dbReference type="OrthoDB" id="9761650at2"/>
<dbReference type="PATRIC" id="fig|76731.3.peg.196"/>
<dbReference type="Proteomes" id="UP000060699">
    <property type="component" value="Chromosome"/>
</dbReference>
<evidence type="ECO:0000313" key="2">
    <source>
        <dbReference type="Proteomes" id="UP000060699"/>
    </source>
</evidence>
<protein>
    <submittedName>
        <fullName evidence="1">Putative metallopeptidase</fullName>
    </submittedName>
</protein>
<proteinExistence type="predicted"/>
<dbReference type="RefSeq" id="WP_058933294.1">
    <property type="nucleotide sequence ID" value="NZ_CP013729.1"/>
</dbReference>
<sequence length="603" mass="67666">MGSKSSRAKRKPQPHEEAIEKLRAHYLLGPVAHTLTFYPSARAGRAQVSPKAYCQLEGSGTVIFNEELKLSTSQWLGVFALIALVYAVGGPRRLPVPSLTSDLAAQIAALHWWHQLKVGELPEHIELPPEILQWGRQPIELIATRLRSEPPNEVLDGDWTLTRSPEALMRTAAEVPAIAYRQPVDHEQLFAQALVDNAKRALQLQHEASHPVRPGHDPNSTGAKAKRWLISHYPLLGSLLTSFELVEDADICERLGIHIAAIQVGIGEIYLNPRRQLGLEQAKFVLAHEILHAGLNHASRRQGRDPYLWNVACDFVINDWLVSMNLGMPPDSGLLFDEELRGLPAEHIYLKLAADLRIRRKLTTLRGDDVDILDERPGRFFTDREEFCRRALLQGLDYSQATGRGLLPAGLIEDIRTLNQPAIPWQAKLAEWIQERFPVPERRRSWARPSRRQSTTPETPRPRFVEPEEERMTRTFGVIVDSSASMDRADLGKALGAIVAYSQAQAVKQVRLVYCDAQPYDEGYVQVESLASRVRVRGRGGTVLQAAVNLLQGQKDFAKECPILIITDGFCEPDLQVVHDHAFLLSTGMRLPFATRKPVFQMS</sequence>
<dbReference type="AlphaFoldDB" id="A0A0U3MK23"/>
<dbReference type="KEGG" id="rdp:RD2015_193"/>
<dbReference type="STRING" id="76731.RD2015_193"/>
<keyword evidence="2" id="KW-1185">Reference proteome</keyword>
<reference evidence="1 2" key="1">
    <citation type="submission" date="2015-12" db="EMBL/GenBank/DDBJ databases">
        <title>Complete genome of Roseateles depolymerans KCTC 42856.</title>
        <authorList>
            <person name="Kim K.M."/>
        </authorList>
    </citation>
    <scope>NUCLEOTIDE SEQUENCE [LARGE SCALE GENOMIC DNA]</scope>
    <source>
        <strain evidence="1 2">KCTC 42856</strain>
    </source>
</reference>
<dbReference type="PANTHER" id="PTHR38730">
    <property type="entry name" value="SLL7028 PROTEIN"/>
    <property type="match status" value="1"/>
</dbReference>
<gene>
    <name evidence="1" type="ORF">RD2015_193</name>
</gene>
<organism evidence="1 2">
    <name type="scientific">Roseateles depolymerans</name>
    <dbReference type="NCBI Taxonomy" id="76731"/>
    <lineage>
        <taxon>Bacteria</taxon>
        <taxon>Pseudomonadati</taxon>
        <taxon>Pseudomonadota</taxon>
        <taxon>Betaproteobacteria</taxon>
        <taxon>Burkholderiales</taxon>
        <taxon>Sphaerotilaceae</taxon>
        <taxon>Roseateles</taxon>
    </lineage>
</organism>
<dbReference type="InterPro" id="IPR025154">
    <property type="entry name" value="Put_metallopeptidase_dom"/>
</dbReference>
<dbReference type="EMBL" id="CP013729">
    <property type="protein sequence ID" value="ALV04698.1"/>
    <property type="molecule type" value="Genomic_DNA"/>
</dbReference>